<protein>
    <submittedName>
        <fullName evidence="1">Uncharacterized protein</fullName>
    </submittedName>
</protein>
<dbReference type="EMBL" id="CP126221">
    <property type="protein sequence ID" value="WIA22224.1"/>
    <property type="molecule type" value="Genomic_DNA"/>
</dbReference>
<accession>A0ABY8UL25</accession>
<evidence type="ECO:0000313" key="1">
    <source>
        <dbReference type="EMBL" id="WIA22224.1"/>
    </source>
</evidence>
<evidence type="ECO:0000313" key="2">
    <source>
        <dbReference type="Proteomes" id="UP001244341"/>
    </source>
</evidence>
<keyword evidence="2" id="KW-1185">Reference proteome</keyword>
<name>A0ABY8UL25_TETOB</name>
<reference evidence="1 2" key="1">
    <citation type="submission" date="2023-05" db="EMBL/GenBank/DDBJ databases">
        <title>A 100% complete, gapless, phased diploid assembly of the Scenedesmus obliquus UTEX 3031 genome.</title>
        <authorList>
            <person name="Biondi T.C."/>
            <person name="Hanschen E.R."/>
            <person name="Kwon T."/>
            <person name="Eng W."/>
            <person name="Kruse C.P.S."/>
            <person name="Koehler S.I."/>
            <person name="Kunde Y."/>
            <person name="Gleasner C.D."/>
            <person name="You Mak K.T."/>
            <person name="Polle J."/>
            <person name="Hovde B.T."/>
            <person name="Starkenburg S.R."/>
        </authorList>
    </citation>
    <scope>NUCLEOTIDE SEQUENCE [LARGE SCALE GENOMIC DNA]</scope>
    <source>
        <strain evidence="1 2">DOE0152z</strain>
    </source>
</reference>
<dbReference type="Proteomes" id="UP001244341">
    <property type="component" value="Chromosome 14b"/>
</dbReference>
<proteinExistence type="predicted"/>
<sequence>MWDEATVARARSRLDDVAKQLSKELGFQVALRMPPAKFNPRELHFDLTFTASSTLLDIREEHAWNEHCAEHRLKRSDRLRTFRAGNAKSITLVSIEPKNKKYPIIAITAAKAAGRGRGGKRRLTPQQLQQLRAALEEVTVSSGLGPDSYFAELLRNFDQLPQEQLEAQYQQLVGQLKHSPSSSAADRAAAKAAKAAAAAGARAAGSNAVGNALRQVWAVTAAAPD</sequence>
<gene>
    <name evidence="1" type="ORF">OEZ85_004552</name>
</gene>
<organism evidence="1 2">
    <name type="scientific">Tetradesmus obliquus</name>
    <name type="common">Green alga</name>
    <name type="synonym">Acutodesmus obliquus</name>
    <dbReference type="NCBI Taxonomy" id="3088"/>
    <lineage>
        <taxon>Eukaryota</taxon>
        <taxon>Viridiplantae</taxon>
        <taxon>Chlorophyta</taxon>
        <taxon>core chlorophytes</taxon>
        <taxon>Chlorophyceae</taxon>
        <taxon>CS clade</taxon>
        <taxon>Sphaeropleales</taxon>
        <taxon>Scenedesmaceae</taxon>
        <taxon>Tetradesmus</taxon>
    </lineage>
</organism>